<dbReference type="InterPro" id="IPR027417">
    <property type="entry name" value="P-loop_NTPase"/>
</dbReference>
<sequence length="339" mass="37817">MSDNSTPDEDVQDAVEARVVPVSENKVHWPTPTLRGRSFKKKLNKTATDWLFESLLIANHQHYLVGEKESNKSMLMLWIAVQFALDDGGGVVLYLDEENDPGDIENRLADFDLTDEQREKLEERLIYVHFPSLRLNTPTGAQVVLDNIALTSVDLLIIDTVSKFVDGPEDSADTYKKLYEHLLVNLKREKVASVILDHPGHVDQGRPRGTSVKLADVDNGWAMKKGKVQPDGTTDITLTSIKNRSGALPKKVYVRKLLNPLRFEFSLTPFKDSTPTEEPEDVKVRALRLLGEEFPDGVGINKGREFLKGNGVKLRDADTNDLVRAFNDGLSDPESGAGQ</sequence>
<dbReference type="RefSeq" id="WP_081258574.1">
    <property type="nucleotide sequence ID" value="NZ_CP019886.1"/>
</dbReference>
<name>A0A653F5Q6_MYCKA</name>
<dbReference type="EMBL" id="LR589383">
    <property type="protein sequence ID" value="VTP05084.1"/>
    <property type="molecule type" value="Genomic_DNA"/>
</dbReference>
<dbReference type="AlphaFoldDB" id="A0A653F5Q6"/>
<organism evidence="1">
    <name type="scientific">Mycobacterium kansasii</name>
    <dbReference type="NCBI Taxonomy" id="1768"/>
    <lineage>
        <taxon>Bacteria</taxon>
        <taxon>Bacillati</taxon>
        <taxon>Actinomycetota</taxon>
        <taxon>Actinomycetes</taxon>
        <taxon>Mycobacteriales</taxon>
        <taxon>Mycobacteriaceae</taxon>
        <taxon>Mycobacterium</taxon>
    </lineage>
</organism>
<reference evidence="1" key="1">
    <citation type="submission" date="2019-05" db="EMBL/GenBank/DDBJ databases">
        <authorList>
            <person name="Naeem R."/>
            <person name="Antony C."/>
            <person name="Guan Q."/>
        </authorList>
    </citation>
    <scope>NUCLEOTIDE SEQUENCE</scope>
    <source>
        <strain evidence="1">3</strain>
    </source>
</reference>
<protein>
    <recommendedName>
        <fullName evidence="2">AAA domain protein</fullName>
    </recommendedName>
</protein>
<evidence type="ECO:0008006" key="2">
    <source>
        <dbReference type="Google" id="ProtNLM"/>
    </source>
</evidence>
<dbReference type="Pfam" id="PF13481">
    <property type="entry name" value="AAA_25"/>
    <property type="match status" value="1"/>
</dbReference>
<dbReference type="SUPFAM" id="SSF52540">
    <property type="entry name" value="P-loop containing nucleoside triphosphate hydrolases"/>
    <property type="match status" value="1"/>
</dbReference>
<dbReference type="Gene3D" id="3.40.50.300">
    <property type="entry name" value="P-loop containing nucleotide triphosphate hydrolases"/>
    <property type="match status" value="1"/>
</dbReference>
<accession>A0A653F5Q6</accession>
<gene>
    <name evidence="1" type="ORF">BIN_B_04926</name>
</gene>
<proteinExistence type="predicted"/>
<evidence type="ECO:0000313" key="1">
    <source>
        <dbReference type="EMBL" id="VTP05084.1"/>
    </source>
</evidence>